<dbReference type="GO" id="GO:0005524">
    <property type="term" value="F:ATP binding"/>
    <property type="evidence" value="ECO:0007669"/>
    <property type="project" value="UniProtKB-KW"/>
</dbReference>
<protein>
    <recommendedName>
        <fullName evidence="3">histidine kinase</fullName>
        <ecNumber evidence="3">2.7.13.3</ecNumber>
    </recommendedName>
</protein>
<evidence type="ECO:0000256" key="12">
    <source>
        <dbReference type="ARBA" id="ARBA00022989"/>
    </source>
</evidence>
<evidence type="ECO:0000259" key="16">
    <source>
        <dbReference type="PROSITE" id="PS50109"/>
    </source>
</evidence>
<dbReference type="PROSITE" id="PS50109">
    <property type="entry name" value="HIS_KIN"/>
    <property type="match status" value="1"/>
</dbReference>
<dbReference type="SMART" id="SM00304">
    <property type="entry name" value="HAMP"/>
    <property type="match status" value="1"/>
</dbReference>
<feature type="transmembrane region" description="Helical" evidence="15">
    <location>
        <begin position="179"/>
        <end position="197"/>
    </location>
</feature>
<comment type="catalytic activity">
    <reaction evidence="1">
        <text>ATP + protein L-histidine = ADP + protein N-phospho-L-histidine.</text>
        <dbReference type="EC" id="2.7.13.3"/>
    </reaction>
</comment>
<keyword evidence="19" id="KW-1185">Reference proteome</keyword>
<feature type="domain" description="Histidine kinase" evidence="16">
    <location>
        <begin position="259"/>
        <end position="459"/>
    </location>
</feature>
<dbReference type="GO" id="GO:0000155">
    <property type="term" value="F:phosphorelay sensor kinase activity"/>
    <property type="evidence" value="ECO:0007669"/>
    <property type="project" value="InterPro"/>
</dbReference>
<dbReference type="SMART" id="SM00388">
    <property type="entry name" value="HisKA"/>
    <property type="match status" value="1"/>
</dbReference>
<dbReference type="Gene3D" id="3.30.565.10">
    <property type="entry name" value="Histidine kinase-like ATPase, C-terminal domain"/>
    <property type="match status" value="1"/>
</dbReference>
<dbReference type="CDD" id="cd06225">
    <property type="entry name" value="HAMP"/>
    <property type="match status" value="1"/>
</dbReference>
<evidence type="ECO:0000313" key="19">
    <source>
        <dbReference type="Proteomes" id="UP000577891"/>
    </source>
</evidence>
<evidence type="ECO:0000256" key="7">
    <source>
        <dbReference type="ARBA" id="ARBA00022679"/>
    </source>
</evidence>
<dbReference type="GO" id="GO:0005886">
    <property type="term" value="C:plasma membrane"/>
    <property type="evidence" value="ECO:0007669"/>
    <property type="project" value="UniProtKB-SubCell"/>
</dbReference>
<evidence type="ECO:0000256" key="1">
    <source>
        <dbReference type="ARBA" id="ARBA00000085"/>
    </source>
</evidence>
<evidence type="ECO:0000256" key="15">
    <source>
        <dbReference type="SAM" id="Phobius"/>
    </source>
</evidence>
<gene>
    <name evidence="18" type="ORF">HLH35_00775</name>
</gene>
<keyword evidence="4" id="KW-1003">Cell membrane</keyword>
<dbReference type="InterPro" id="IPR003660">
    <property type="entry name" value="HAMP_dom"/>
</dbReference>
<comment type="caution">
    <text evidence="18">The sequence shown here is derived from an EMBL/GenBank/DDBJ whole genome shotgun (WGS) entry which is preliminary data.</text>
</comment>
<dbReference type="Gene3D" id="1.10.287.130">
    <property type="match status" value="1"/>
</dbReference>
<dbReference type="PANTHER" id="PTHR44936:SF5">
    <property type="entry name" value="SENSOR HISTIDINE KINASE ENVZ"/>
    <property type="match status" value="1"/>
</dbReference>
<evidence type="ECO:0000256" key="14">
    <source>
        <dbReference type="ARBA" id="ARBA00023136"/>
    </source>
</evidence>
<evidence type="ECO:0000256" key="9">
    <source>
        <dbReference type="ARBA" id="ARBA00022741"/>
    </source>
</evidence>
<evidence type="ECO:0000256" key="6">
    <source>
        <dbReference type="ARBA" id="ARBA00022553"/>
    </source>
</evidence>
<evidence type="ECO:0000256" key="11">
    <source>
        <dbReference type="ARBA" id="ARBA00022840"/>
    </source>
</evidence>
<evidence type="ECO:0000256" key="8">
    <source>
        <dbReference type="ARBA" id="ARBA00022692"/>
    </source>
</evidence>
<dbReference type="PANTHER" id="PTHR44936">
    <property type="entry name" value="SENSOR PROTEIN CREC"/>
    <property type="match status" value="1"/>
</dbReference>
<evidence type="ECO:0000256" key="2">
    <source>
        <dbReference type="ARBA" id="ARBA00004429"/>
    </source>
</evidence>
<dbReference type="Pfam" id="PF00672">
    <property type="entry name" value="HAMP"/>
    <property type="match status" value="1"/>
</dbReference>
<organism evidence="18 19">
    <name type="scientific">Gluconacetobacter asukensis</name>
    <dbReference type="NCBI Taxonomy" id="1017181"/>
    <lineage>
        <taxon>Bacteria</taxon>
        <taxon>Pseudomonadati</taxon>
        <taxon>Pseudomonadota</taxon>
        <taxon>Alphaproteobacteria</taxon>
        <taxon>Acetobacterales</taxon>
        <taxon>Acetobacteraceae</taxon>
        <taxon>Gluconacetobacter</taxon>
    </lineage>
</organism>
<dbReference type="Proteomes" id="UP000577891">
    <property type="component" value="Unassembled WGS sequence"/>
</dbReference>
<dbReference type="AlphaFoldDB" id="A0A7W4IX40"/>
<keyword evidence="10" id="KW-0418">Kinase</keyword>
<dbReference type="Pfam" id="PF00512">
    <property type="entry name" value="HisKA"/>
    <property type="match status" value="1"/>
</dbReference>
<feature type="domain" description="HAMP" evidence="17">
    <location>
        <begin position="199"/>
        <end position="251"/>
    </location>
</feature>
<evidence type="ECO:0000259" key="17">
    <source>
        <dbReference type="PROSITE" id="PS50885"/>
    </source>
</evidence>
<keyword evidence="12 15" id="KW-1133">Transmembrane helix</keyword>
<evidence type="ECO:0000256" key="3">
    <source>
        <dbReference type="ARBA" id="ARBA00012438"/>
    </source>
</evidence>
<dbReference type="Pfam" id="PF02518">
    <property type="entry name" value="HATPase_c"/>
    <property type="match status" value="1"/>
</dbReference>
<dbReference type="InterPro" id="IPR005467">
    <property type="entry name" value="His_kinase_dom"/>
</dbReference>
<dbReference type="InterPro" id="IPR003661">
    <property type="entry name" value="HisK_dim/P_dom"/>
</dbReference>
<evidence type="ECO:0000256" key="4">
    <source>
        <dbReference type="ARBA" id="ARBA00022475"/>
    </source>
</evidence>
<reference evidence="18 19" key="1">
    <citation type="submission" date="2020-04" db="EMBL/GenBank/DDBJ databases">
        <title>Description of novel Gluconacetobacter.</title>
        <authorList>
            <person name="Sombolestani A."/>
        </authorList>
    </citation>
    <scope>NUCLEOTIDE SEQUENCE [LARGE SCALE GENOMIC DNA]</scope>
    <source>
        <strain evidence="18 19">LMG 27724</strain>
    </source>
</reference>
<dbReference type="InterPro" id="IPR036097">
    <property type="entry name" value="HisK_dim/P_sf"/>
</dbReference>
<keyword evidence="13" id="KW-0902">Two-component regulatory system</keyword>
<keyword evidence="5" id="KW-0997">Cell inner membrane</keyword>
<evidence type="ECO:0000256" key="5">
    <source>
        <dbReference type="ARBA" id="ARBA00022519"/>
    </source>
</evidence>
<keyword evidence="6" id="KW-0597">Phosphoprotein</keyword>
<proteinExistence type="predicted"/>
<keyword evidence="7" id="KW-0808">Transferase</keyword>
<evidence type="ECO:0000313" key="18">
    <source>
        <dbReference type="EMBL" id="MBB2170660.1"/>
    </source>
</evidence>
<keyword evidence="14 15" id="KW-0472">Membrane</keyword>
<dbReference type="InterPro" id="IPR004358">
    <property type="entry name" value="Sig_transdc_His_kin-like_C"/>
</dbReference>
<dbReference type="EMBL" id="JABEQE010000001">
    <property type="protein sequence ID" value="MBB2170660.1"/>
    <property type="molecule type" value="Genomic_DNA"/>
</dbReference>
<dbReference type="PRINTS" id="PR00344">
    <property type="entry name" value="BCTRLSENSOR"/>
</dbReference>
<keyword evidence="11" id="KW-0067">ATP-binding</keyword>
<dbReference type="SUPFAM" id="SSF47384">
    <property type="entry name" value="Homodimeric domain of signal transducing histidine kinase"/>
    <property type="match status" value="1"/>
</dbReference>
<dbReference type="EC" id="2.7.13.3" evidence="3"/>
<dbReference type="InterPro" id="IPR036890">
    <property type="entry name" value="HATPase_C_sf"/>
</dbReference>
<evidence type="ECO:0000256" key="13">
    <source>
        <dbReference type="ARBA" id="ARBA00023012"/>
    </source>
</evidence>
<keyword evidence="8 15" id="KW-0812">Transmembrane</keyword>
<evidence type="ECO:0000256" key="10">
    <source>
        <dbReference type="ARBA" id="ARBA00022777"/>
    </source>
</evidence>
<dbReference type="PROSITE" id="PS50885">
    <property type="entry name" value="HAMP"/>
    <property type="match status" value="1"/>
</dbReference>
<dbReference type="RefSeq" id="WP_182977339.1">
    <property type="nucleotide sequence ID" value="NZ_BAABGB010000014.1"/>
</dbReference>
<dbReference type="InterPro" id="IPR003594">
    <property type="entry name" value="HATPase_dom"/>
</dbReference>
<dbReference type="SMART" id="SM00387">
    <property type="entry name" value="HATPase_c"/>
    <property type="match status" value="1"/>
</dbReference>
<dbReference type="CDD" id="cd00082">
    <property type="entry name" value="HisKA"/>
    <property type="match status" value="1"/>
</dbReference>
<dbReference type="InterPro" id="IPR050980">
    <property type="entry name" value="2C_sensor_his_kinase"/>
</dbReference>
<name>A0A7W4IX40_9PROT</name>
<keyword evidence="9" id="KW-0547">Nucleotide-binding</keyword>
<dbReference type="SUPFAM" id="SSF55874">
    <property type="entry name" value="ATPase domain of HSP90 chaperone/DNA topoisomerase II/histidine kinase"/>
    <property type="match status" value="1"/>
</dbReference>
<comment type="subcellular location">
    <subcellularLocation>
        <location evidence="2">Cell inner membrane</location>
        <topology evidence="2">Multi-pass membrane protein</topology>
    </subcellularLocation>
</comment>
<accession>A0A7W4IX40</accession>
<sequence>MRRFLFLGDTITRRLVVTVALAAGVTLLLLQLFFAFGGTWAKPDVQATGLVQQVATVIRLVDAATPAERARLAAAANTDTIHYGWYDAGSAVAGVLERGQYLEPQVAQSRAFLEPFLARKPDRIVVFQEDNPVSWAPGLPYDRIRNPDAYFVGVRLADGSWILGIALQRFWGFYPFERLMLQVVTLALWVIAVSLIASRQLSRPIEHLAESVRQLGHQPPSASIEEVGPREIKLVARTINGMQAQIQRFIEYRTTMLAAISHDLRTPLTRIRLRGEYIDDKWQQANLFRDVDEMQAMIDGALSFFRDDAASEAATMFDLPGLLQTIAYDYSDQGHRVDYHGPNKTCYVGRLYALKRVFTNLVENSIKYGKAPTIDLEQRDDGSLIVFVRDRGPGIPPEALPRVFEPYFRVDKSRNRQTGGVGLGLTSAQAIIRSHGGDIVMENREGGGLEVRVMLPAMIQTGRNVSGPAHIGHMREKPAR</sequence>